<dbReference type="Gene3D" id="3.30.565.10">
    <property type="entry name" value="Histidine kinase-like ATPase, C-terminal domain"/>
    <property type="match status" value="1"/>
</dbReference>
<name>A0AA88I2C0_ARTSF</name>
<dbReference type="GO" id="GO:0030983">
    <property type="term" value="F:mismatched DNA binding"/>
    <property type="evidence" value="ECO:0007669"/>
    <property type="project" value="InterPro"/>
</dbReference>
<evidence type="ECO:0008006" key="7">
    <source>
        <dbReference type="Google" id="ProtNLM"/>
    </source>
</evidence>
<dbReference type="FunFam" id="3.30.1370.100:FF:000001">
    <property type="entry name" value="Mismatch repair endonuclease pms1, putative"/>
    <property type="match status" value="1"/>
</dbReference>
<dbReference type="AlphaFoldDB" id="A0AA88I2C0"/>
<dbReference type="PROSITE" id="PS00058">
    <property type="entry name" value="DNA_MISMATCH_REPAIR_1"/>
    <property type="match status" value="1"/>
</dbReference>
<dbReference type="InterPro" id="IPR002099">
    <property type="entry name" value="MutL/Mlh/PMS"/>
</dbReference>
<dbReference type="CDD" id="cd16926">
    <property type="entry name" value="HATPase_MutL-MLH-PMS-like"/>
    <property type="match status" value="1"/>
</dbReference>
<dbReference type="InterPro" id="IPR013507">
    <property type="entry name" value="DNA_mismatch_S5_2-like"/>
</dbReference>
<dbReference type="InterPro" id="IPR014721">
    <property type="entry name" value="Ribsml_uS5_D2-typ_fold_subgr"/>
</dbReference>
<dbReference type="EMBL" id="JAVRJZ010000013">
    <property type="protein sequence ID" value="KAK2714037.1"/>
    <property type="molecule type" value="Genomic_DNA"/>
</dbReference>
<feature type="domain" description="MutL C-terminal dimerisation" evidence="3">
    <location>
        <begin position="658"/>
        <end position="803"/>
    </location>
</feature>
<dbReference type="GO" id="GO:0005524">
    <property type="term" value="F:ATP binding"/>
    <property type="evidence" value="ECO:0007669"/>
    <property type="project" value="InterPro"/>
</dbReference>
<dbReference type="InterPro" id="IPR014790">
    <property type="entry name" value="MutL_C"/>
</dbReference>
<keyword evidence="2" id="KW-0227">DNA damage</keyword>
<dbReference type="InterPro" id="IPR014762">
    <property type="entry name" value="DNA_mismatch_repair_CS"/>
</dbReference>
<proteinExistence type="inferred from homology"/>
<feature type="domain" description="DNA mismatch repair protein S5" evidence="4">
    <location>
        <begin position="216"/>
        <end position="352"/>
    </location>
</feature>
<dbReference type="NCBIfam" id="TIGR00585">
    <property type="entry name" value="mutl"/>
    <property type="match status" value="1"/>
</dbReference>
<dbReference type="SMART" id="SM00853">
    <property type="entry name" value="MutL_C"/>
    <property type="match status" value="1"/>
</dbReference>
<dbReference type="PANTHER" id="PTHR10073:SF52">
    <property type="entry name" value="MISMATCH REPAIR ENDONUCLEASE PMS2"/>
    <property type="match status" value="1"/>
</dbReference>
<dbReference type="InterPro" id="IPR036890">
    <property type="entry name" value="HATPase_C_sf"/>
</dbReference>
<accession>A0AA88I2C0</accession>
<dbReference type="Pfam" id="PF08676">
    <property type="entry name" value="MutL_C"/>
    <property type="match status" value="1"/>
</dbReference>
<dbReference type="SUPFAM" id="SSF54211">
    <property type="entry name" value="Ribosomal protein S5 domain 2-like"/>
    <property type="match status" value="1"/>
</dbReference>
<evidence type="ECO:0000259" key="4">
    <source>
        <dbReference type="SMART" id="SM01340"/>
    </source>
</evidence>
<dbReference type="InterPro" id="IPR038973">
    <property type="entry name" value="MutL/Mlh/Pms-like"/>
</dbReference>
<dbReference type="InterPro" id="IPR042121">
    <property type="entry name" value="MutL_C_regsub"/>
</dbReference>
<dbReference type="Proteomes" id="UP001187531">
    <property type="component" value="Unassembled WGS sequence"/>
</dbReference>
<dbReference type="SMART" id="SM01340">
    <property type="entry name" value="DNA_mis_repair"/>
    <property type="match status" value="1"/>
</dbReference>
<dbReference type="Gene3D" id="3.30.230.10">
    <property type="match status" value="1"/>
</dbReference>
<dbReference type="FunFam" id="3.30.565.10:FF:000014">
    <property type="entry name" value="Mismatch repair endonuclease pms1, putative"/>
    <property type="match status" value="1"/>
</dbReference>
<sequence length="842" mass="94885">MMAKVQQIDKSTVHRICSGQVVLSLAVAVKELVENSLDGGATNIEIKLKNSGIDFIEVSDNGCGIKTEDYEALALKHYTSKISNFEDVASVETFGFRGEALSSLCALSNMVVVTRCKESESATRLVYDRHGKLVSKAHCSRPVGTTVTISNLFSTLPVRHKEFVKNIKKELQKMLNILTGYAVAVENARITCIGVSDQGKKNIMLKNSGGSLRENLTAIFGAKQVTTLLEIPDSSPTEEALEEFNAKKRSTSAKITMSGFVSTCSHGLGRSSTDRQFVFVNKRPCDFKPVTRLVNEIYHQYNRHQYPFLFLDVKTERKSVDVNVTPDKRQLMLENENVLLAKVKTSLLKLYERIPSSFVSNIVETSREIRENGSESKPPCLIKSVFTKLSSFKRKHDGLTEEPPGPNRTVSFTHGDLFQKYKQPKLNSSFEAQENSQISKHGENVKTGAAKILTHATNKEDTVIQDNRDVFKLEEPGQLKVPGNKETTIENGKIRSVFTVEKKIDDVANFGGVGEPEELEVEFHVIQERKINAQADVEHSLKDNDRTDRAGKSFVNEVVLPVSVSSLLPPKEVGHSNIAVTHIEIDDQARTEVFEKRLDISLESIKKKCQEKDLERQRKKVERYCRNFRAKISTSDNSLAEEELSKQIEKEDFFKMEIIGQFNLGFIIVKFKNDLFIVDQHATDEIYNFEDLKANTVLQSQRLVVPKSLELTCSDESLLMENLQIFNKNGFEFNIDESGPSSKRIKLISLPYSRGITFGVSDIEELLFLLQDCPTPQFLRPSKVRTMLASRACRKSVMIGQYLSPADMRRLIDHMGMMQLPWNCPHGRPTMRHLVDVGMLEL</sequence>
<dbReference type="Pfam" id="PF01119">
    <property type="entry name" value="DNA_mis_repair"/>
    <property type="match status" value="1"/>
</dbReference>
<dbReference type="FunFam" id="3.30.230.10:FF:000032">
    <property type="entry name" value="mismatch repair endonuclease PMS2 isoform X2"/>
    <property type="match status" value="1"/>
</dbReference>
<comment type="caution">
    <text evidence="5">The sequence shown here is derived from an EMBL/GenBank/DDBJ whole genome shotgun (WGS) entry which is preliminary data.</text>
</comment>
<dbReference type="CDD" id="cd03484">
    <property type="entry name" value="MutL_Trans_hPMS_2_like"/>
    <property type="match status" value="1"/>
</dbReference>
<dbReference type="GO" id="GO:0032389">
    <property type="term" value="C:MutLalpha complex"/>
    <property type="evidence" value="ECO:0007669"/>
    <property type="project" value="TreeGrafter"/>
</dbReference>
<evidence type="ECO:0000256" key="2">
    <source>
        <dbReference type="ARBA" id="ARBA00022763"/>
    </source>
</evidence>
<evidence type="ECO:0000313" key="5">
    <source>
        <dbReference type="EMBL" id="KAK2714037.1"/>
    </source>
</evidence>
<dbReference type="InterPro" id="IPR037198">
    <property type="entry name" value="MutL_C_sf"/>
</dbReference>
<evidence type="ECO:0000256" key="1">
    <source>
        <dbReference type="ARBA" id="ARBA00006082"/>
    </source>
</evidence>
<comment type="similarity">
    <text evidence="1">Belongs to the DNA mismatch repair MutL/HexB family.</text>
</comment>
<keyword evidence="6" id="KW-1185">Reference proteome</keyword>
<protein>
    <recommendedName>
        <fullName evidence="7">Mismatch repair endonuclease PMS2</fullName>
    </recommendedName>
</protein>
<evidence type="ECO:0000259" key="3">
    <source>
        <dbReference type="SMART" id="SM00853"/>
    </source>
</evidence>
<reference evidence="5" key="1">
    <citation type="submission" date="2023-07" db="EMBL/GenBank/DDBJ databases">
        <title>Chromosome-level genome assembly of Artemia franciscana.</title>
        <authorList>
            <person name="Jo E."/>
        </authorList>
    </citation>
    <scope>NUCLEOTIDE SEQUENCE</scope>
    <source>
        <tissue evidence="5">Whole body</tissue>
    </source>
</reference>
<evidence type="ECO:0000313" key="6">
    <source>
        <dbReference type="Proteomes" id="UP001187531"/>
    </source>
</evidence>
<organism evidence="5 6">
    <name type="scientific">Artemia franciscana</name>
    <name type="common">Brine shrimp</name>
    <name type="synonym">Artemia sanfranciscana</name>
    <dbReference type="NCBI Taxonomy" id="6661"/>
    <lineage>
        <taxon>Eukaryota</taxon>
        <taxon>Metazoa</taxon>
        <taxon>Ecdysozoa</taxon>
        <taxon>Arthropoda</taxon>
        <taxon>Crustacea</taxon>
        <taxon>Branchiopoda</taxon>
        <taxon>Anostraca</taxon>
        <taxon>Artemiidae</taxon>
        <taxon>Artemia</taxon>
    </lineage>
</organism>
<dbReference type="GO" id="GO:0006298">
    <property type="term" value="P:mismatch repair"/>
    <property type="evidence" value="ECO:0007669"/>
    <property type="project" value="InterPro"/>
</dbReference>
<gene>
    <name evidence="5" type="ORF">QYM36_008587</name>
</gene>
<dbReference type="PANTHER" id="PTHR10073">
    <property type="entry name" value="DNA MISMATCH REPAIR PROTEIN MLH, PMS, MUTL"/>
    <property type="match status" value="1"/>
</dbReference>
<dbReference type="InterPro" id="IPR020568">
    <property type="entry name" value="Ribosomal_Su5_D2-typ_SF"/>
</dbReference>
<dbReference type="GO" id="GO:0016887">
    <property type="term" value="F:ATP hydrolysis activity"/>
    <property type="evidence" value="ECO:0007669"/>
    <property type="project" value="InterPro"/>
</dbReference>
<dbReference type="Gene3D" id="3.30.1540.20">
    <property type="entry name" value="MutL, C-terminal domain, dimerisation subdomain"/>
    <property type="match status" value="1"/>
</dbReference>
<dbReference type="Pfam" id="PF13589">
    <property type="entry name" value="HATPase_c_3"/>
    <property type="match status" value="1"/>
</dbReference>
<dbReference type="SUPFAM" id="SSF118116">
    <property type="entry name" value="DNA mismatch repair protein MutL"/>
    <property type="match status" value="1"/>
</dbReference>
<dbReference type="InterPro" id="IPR042120">
    <property type="entry name" value="MutL_C_dimsub"/>
</dbReference>
<dbReference type="GO" id="GO:0140664">
    <property type="term" value="F:ATP-dependent DNA damage sensor activity"/>
    <property type="evidence" value="ECO:0007669"/>
    <property type="project" value="InterPro"/>
</dbReference>
<dbReference type="Gene3D" id="3.30.1370.100">
    <property type="entry name" value="MutL, C-terminal domain, regulatory subdomain"/>
    <property type="match status" value="1"/>
</dbReference>
<dbReference type="SUPFAM" id="SSF55874">
    <property type="entry name" value="ATPase domain of HSP90 chaperone/DNA topoisomerase II/histidine kinase"/>
    <property type="match status" value="1"/>
</dbReference>